<keyword evidence="12" id="KW-1185">Reference proteome</keyword>
<dbReference type="Pfam" id="PF00512">
    <property type="entry name" value="HisKA"/>
    <property type="match status" value="1"/>
</dbReference>
<evidence type="ECO:0000256" key="6">
    <source>
        <dbReference type="ARBA" id="ARBA00023012"/>
    </source>
</evidence>
<dbReference type="EC" id="2.7.13.3" evidence="2"/>
<gene>
    <name evidence="11" type="ORF">PP2015_3901</name>
</gene>
<feature type="chain" id="PRO_5006601295" description="histidine kinase" evidence="9">
    <location>
        <begin position="21"/>
        <end position="720"/>
    </location>
</feature>
<evidence type="ECO:0000256" key="4">
    <source>
        <dbReference type="ARBA" id="ARBA00022679"/>
    </source>
</evidence>
<dbReference type="SMART" id="SM00388">
    <property type="entry name" value="HisKA"/>
    <property type="match status" value="1"/>
</dbReference>
<dbReference type="GO" id="GO:0000155">
    <property type="term" value="F:phosphorelay sensor kinase activity"/>
    <property type="evidence" value="ECO:0007669"/>
    <property type="project" value="InterPro"/>
</dbReference>
<evidence type="ECO:0000256" key="7">
    <source>
        <dbReference type="SAM" id="Coils"/>
    </source>
</evidence>
<evidence type="ECO:0000256" key="8">
    <source>
        <dbReference type="SAM" id="Phobius"/>
    </source>
</evidence>
<dbReference type="InterPro" id="IPR050736">
    <property type="entry name" value="Sensor_HK_Regulatory"/>
</dbReference>
<evidence type="ECO:0000313" key="11">
    <source>
        <dbReference type="EMBL" id="ALO44370.1"/>
    </source>
</evidence>
<keyword evidence="7" id="KW-0175">Coiled coil</keyword>
<comment type="catalytic activity">
    <reaction evidence="1">
        <text>ATP + protein L-histidine = ADP + protein N-phospho-L-histidine.</text>
        <dbReference type="EC" id="2.7.13.3"/>
    </reaction>
</comment>
<keyword evidence="8" id="KW-0812">Transmembrane</keyword>
<feature type="coiled-coil region" evidence="7">
    <location>
        <begin position="474"/>
        <end position="501"/>
    </location>
</feature>
<dbReference type="STRING" id="161398.PP2015_3901"/>
<feature type="signal peptide" evidence="9">
    <location>
        <begin position="1"/>
        <end position="20"/>
    </location>
</feature>
<dbReference type="Proteomes" id="UP000061457">
    <property type="component" value="Chromosome II"/>
</dbReference>
<dbReference type="InterPro" id="IPR005467">
    <property type="entry name" value="His_kinase_dom"/>
</dbReference>
<dbReference type="SMART" id="SM00387">
    <property type="entry name" value="HATPase_c"/>
    <property type="match status" value="1"/>
</dbReference>
<keyword evidence="9" id="KW-0732">Signal</keyword>
<dbReference type="Gene3D" id="1.25.40.10">
    <property type="entry name" value="Tetratricopeptide repeat domain"/>
    <property type="match status" value="2"/>
</dbReference>
<dbReference type="InterPro" id="IPR003594">
    <property type="entry name" value="HATPase_dom"/>
</dbReference>
<dbReference type="SUPFAM" id="SSF48452">
    <property type="entry name" value="TPR-like"/>
    <property type="match status" value="2"/>
</dbReference>
<name>A0A0S2K8M0_9GAMM</name>
<keyword evidence="6" id="KW-0902">Two-component regulatory system</keyword>
<dbReference type="Pfam" id="PF13424">
    <property type="entry name" value="TPR_12"/>
    <property type="match status" value="1"/>
</dbReference>
<sequence length="720" mass="81166">MKIAFFVFFAFFSAAAFSSANVKFDEFKVQAESTKSSKERQVLLKKADDLLNSSLLSQAQTAYVLHRAALVCIREGCFDQTIIYLAKLETLLESFESLEYSGKLNLSRGNMAITRGNHFDAVPYLKAAANFFEQAELHTLSSHANRFLAHAFQQLNKYSDAVIALDASLDAAVKAENVQLEMAVARQKSAIYTSLDLVEKSLEIQLQQLQKIPYLPKKSQEFWMSDTLWGLAESYAALEEHAKSYDYFKKVYELDKRLNGKQDQAVTLRRMGEQKVALKQFVEASEHFNLSLEILNELDIPLAVLDTQTYISEMHLRQGKLQLAKDSLETIIEHLDINKNVKSYSRVSYLLIDAYLQSELYEQAHSQLRLIERLKSNDIAKYYGFLAQALQGMGDLAGAFEAQNQMHMAYKNKMKEQGSLKTLVLASESEYVTGQFELKQAKAEQALLKAEQTLTHYIGFSIVAVLLSIIGFVLVFTRQRRARLEQEAKHLNQALELKKQLLADVSHELRTPLAVLKLHLEALEHNLVSDPQATYKVLNQRLDNLNLLISDIYELAQADTGTFNLNLEKHDASELFDDLAGQIEDVLCDHDLHLEVKKSPLDKVLLEVDAARLHQVVANLSRNSIHYTDKPGEVCFEISHNEQVVILSFSDSSPGVSEQDLPHLFERLFRCDKSRSRDLGGSGLGLSICEKVVEAHGGEISAFHSELGGLKIEITLPKVL</sequence>
<dbReference type="SUPFAM" id="SSF55874">
    <property type="entry name" value="ATPase domain of HSP90 chaperone/DNA topoisomerase II/histidine kinase"/>
    <property type="match status" value="1"/>
</dbReference>
<dbReference type="SMART" id="SM00028">
    <property type="entry name" value="TPR"/>
    <property type="match status" value="6"/>
</dbReference>
<evidence type="ECO:0000313" key="12">
    <source>
        <dbReference type="Proteomes" id="UP000061457"/>
    </source>
</evidence>
<keyword evidence="3" id="KW-0597">Phosphoprotein</keyword>
<dbReference type="PRINTS" id="PR00344">
    <property type="entry name" value="BCTRLSENSOR"/>
</dbReference>
<dbReference type="EMBL" id="CP013188">
    <property type="protein sequence ID" value="ALO44370.1"/>
    <property type="molecule type" value="Genomic_DNA"/>
</dbReference>
<dbReference type="InterPro" id="IPR036097">
    <property type="entry name" value="HisK_dim/P_sf"/>
</dbReference>
<proteinExistence type="predicted"/>
<evidence type="ECO:0000256" key="5">
    <source>
        <dbReference type="ARBA" id="ARBA00022777"/>
    </source>
</evidence>
<evidence type="ECO:0000259" key="10">
    <source>
        <dbReference type="PROSITE" id="PS50109"/>
    </source>
</evidence>
<organism evidence="11 12">
    <name type="scientific">Pseudoalteromonas phenolica</name>
    <dbReference type="NCBI Taxonomy" id="161398"/>
    <lineage>
        <taxon>Bacteria</taxon>
        <taxon>Pseudomonadati</taxon>
        <taxon>Pseudomonadota</taxon>
        <taxon>Gammaproteobacteria</taxon>
        <taxon>Alteromonadales</taxon>
        <taxon>Pseudoalteromonadaceae</taxon>
        <taxon>Pseudoalteromonas</taxon>
    </lineage>
</organism>
<dbReference type="AlphaFoldDB" id="A0A0S2K8M0"/>
<dbReference type="PATRIC" id="fig|161398.10.peg.3993"/>
<dbReference type="InterPro" id="IPR004358">
    <property type="entry name" value="Sig_transdc_His_kin-like_C"/>
</dbReference>
<dbReference type="Pfam" id="PF02518">
    <property type="entry name" value="HATPase_c"/>
    <property type="match status" value="1"/>
</dbReference>
<keyword evidence="5" id="KW-0418">Kinase</keyword>
<keyword evidence="8" id="KW-1133">Transmembrane helix</keyword>
<dbReference type="InterPro" id="IPR011990">
    <property type="entry name" value="TPR-like_helical_dom_sf"/>
</dbReference>
<dbReference type="OrthoDB" id="6284090at2"/>
<dbReference type="InterPro" id="IPR036890">
    <property type="entry name" value="HATPase_C_sf"/>
</dbReference>
<dbReference type="PANTHER" id="PTHR43711:SF1">
    <property type="entry name" value="HISTIDINE KINASE 1"/>
    <property type="match status" value="1"/>
</dbReference>
<evidence type="ECO:0000256" key="1">
    <source>
        <dbReference type="ARBA" id="ARBA00000085"/>
    </source>
</evidence>
<dbReference type="Gene3D" id="1.10.287.130">
    <property type="match status" value="1"/>
</dbReference>
<evidence type="ECO:0000256" key="2">
    <source>
        <dbReference type="ARBA" id="ARBA00012438"/>
    </source>
</evidence>
<dbReference type="KEGG" id="pphe:PP2015_3901"/>
<dbReference type="SUPFAM" id="SSF47384">
    <property type="entry name" value="Homodimeric domain of signal transducing histidine kinase"/>
    <property type="match status" value="1"/>
</dbReference>
<protein>
    <recommendedName>
        <fullName evidence="2">histidine kinase</fullName>
        <ecNumber evidence="2">2.7.13.3</ecNumber>
    </recommendedName>
</protein>
<dbReference type="RefSeq" id="WP_058032230.1">
    <property type="nucleotide sequence ID" value="NZ_CP013188.1"/>
</dbReference>
<keyword evidence="8" id="KW-0472">Membrane</keyword>
<accession>A0A0S2K8M0</accession>
<dbReference type="PROSITE" id="PS50109">
    <property type="entry name" value="HIS_KIN"/>
    <property type="match status" value="1"/>
</dbReference>
<dbReference type="PANTHER" id="PTHR43711">
    <property type="entry name" value="TWO-COMPONENT HISTIDINE KINASE"/>
    <property type="match status" value="1"/>
</dbReference>
<evidence type="ECO:0000256" key="9">
    <source>
        <dbReference type="SAM" id="SignalP"/>
    </source>
</evidence>
<feature type="domain" description="Histidine kinase" evidence="10">
    <location>
        <begin position="504"/>
        <end position="720"/>
    </location>
</feature>
<feature type="transmembrane region" description="Helical" evidence="8">
    <location>
        <begin position="457"/>
        <end position="476"/>
    </location>
</feature>
<dbReference type="InterPro" id="IPR019734">
    <property type="entry name" value="TPR_rpt"/>
</dbReference>
<dbReference type="InterPro" id="IPR003661">
    <property type="entry name" value="HisK_dim/P_dom"/>
</dbReference>
<dbReference type="Gene3D" id="3.30.565.10">
    <property type="entry name" value="Histidine kinase-like ATPase, C-terminal domain"/>
    <property type="match status" value="1"/>
</dbReference>
<evidence type="ECO:0000256" key="3">
    <source>
        <dbReference type="ARBA" id="ARBA00022553"/>
    </source>
</evidence>
<reference evidence="11 12" key="1">
    <citation type="submission" date="2015-11" db="EMBL/GenBank/DDBJ databases">
        <authorList>
            <person name="Zhang Y."/>
            <person name="Guo Z."/>
        </authorList>
    </citation>
    <scope>NUCLEOTIDE SEQUENCE [LARGE SCALE GENOMIC DNA]</scope>
    <source>
        <strain evidence="11 12">KCTC 12086</strain>
    </source>
</reference>
<keyword evidence="4" id="KW-0808">Transferase</keyword>
<dbReference type="CDD" id="cd00082">
    <property type="entry name" value="HisKA"/>
    <property type="match status" value="1"/>
</dbReference>